<dbReference type="PRINTS" id="PR00080">
    <property type="entry name" value="SDRFAMILY"/>
</dbReference>
<evidence type="ECO:0000259" key="4">
    <source>
        <dbReference type="SMART" id="SM00822"/>
    </source>
</evidence>
<evidence type="ECO:0000313" key="5">
    <source>
        <dbReference type="EMBL" id="RYB04627.1"/>
    </source>
</evidence>
<dbReference type="InterPro" id="IPR020904">
    <property type="entry name" value="Sc_DH/Rdtase_CS"/>
</dbReference>
<comment type="similarity">
    <text evidence="1 3">Belongs to the short-chain dehydrogenases/reductases (SDR) family.</text>
</comment>
<dbReference type="GO" id="GO:0016020">
    <property type="term" value="C:membrane"/>
    <property type="evidence" value="ECO:0007669"/>
    <property type="project" value="TreeGrafter"/>
</dbReference>
<dbReference type="Pfam" id="PF00106">
    <property type="entry name" value="adh_short"/>
    <property type="match status" value="1"/>
</dbReference>
<evidence type="ECO:0000313" key="6">
    <source>
        <dbReference type="Proteomes" id="UP000289411"/>
    </source>
</evidence>
<dbReference type="PANTHER" id="PTHR44196">
    <property type="entry name" value="DEHYDROGENASE/REDUCTASE SDR FAMILY MEMBER 7B"/>
    <property type="match status" value="1"/>
</dbReference>
<dbReference type="EMBL" id="QYBC01000009">
    <property type="protein sequence ID" value="RYB04627.1"/>
    <property type="molecule type" value="Genomic_DNA"/>
</dbReference>
<evidence type="ECO:0000256" key="1">
    <source>
        <dbReference type="ARBA" id="ARBA00006484"/>
    </source>
</evidence>
<dbReference type="PANTHER" id="PTHR44196:SF1">
    <property type="entry name" value="DEHYDROGENASE_REDUCTASE SDR FAMILY MEMBER 7B"/>
    <property type="match status" value="1"/>
</dbReference>
<evidence type="ECO:0000256" key="3">
    <source>
        <dbReference type="RuleBase" id="RU000363"/>
    </source>
</evidence>
<dbReference type="SUPFAM" id="SSF51735">
    <property type="entry name" value="NAD(P)-binding Rossmann-fold domains"/>
    <property type="match status" value="1"/>
</dbReference>
<dbReference type="Gene3D" id="3.30.70.100">
    <property type="match status" value="1"/>
</dbReference>
<dbReference type="NCBIfam" id="NF005495">
    <property type="entry name" value="PRK07109.1"/>
    <property type="match status" value="1"/>
</dbReference>
<reference evidence="5 6" key="2">
    <citation type="submission" date="2019-02" db="EMBL/GenBank/DDBJ databases">
        <title>'Lichenibacterium ramalinii' gen. nov. sp. nov., 'Lichenibacterium minor' gen. nov. sp. nov.</title>
        <authorList>
            <person name="Pankratov T."/>
        </authorList>
    </citation>
    <scope>NUCLEOTIDE SEQUENCE [LARGE SCALE GENOMIC DNA]</scope>
    <source>
        <strain evidence="5 6">RmlP001</strain>
    </source>
</reference>
<keyword evidence="2" id="KW-0560">Oxidoreductase</keyword>
<accession>A0A4Q2RC57</accession>
<dbReference type="AlphaFoldDB" id="A0A4Q2RC57"/>
<proteinExistence type="inferred from homology"/>
<evidence type="ECO:0000256" key="2">
    <source>
        <dbReference type="ARBA" id="ARBA00023002"/>
    </source>
</evidence>
<organism evidence="5 6">
    <name type="scientific">Lichenibacterium ramalinae</name>
    <dbReference type="NCBI Taxonomy" id="2316527"/>
    <lineage>
        <taxon>Bacteria</taxon>
        <taxon>Pseudomonadati</taxon>
        <taxon>Pseudomonadota</taxon>
        <taxon>Alphaproteobacteria</taxon>
        <taxon>Hyphomicrobiales</taxon>
        <taxon>Lichenihabitantaceae</taxon>
        <taxon>Lichenibacterium</taxon>
    </lineage>
</organism>
<dbReference type="OrthoDB" id="335726at2"/>
<keyword evidence="6" id="KW-1185">Reference proteome</keyword>
<reference evidence="5 6" key="1">
    <citation type="submission" date="2018-09" db="EMBL/GenBank/DDBJ databases">
        <authorList>
            <person name="Grouzdev D.S."/>
            <person name="Krutkina M.S."/>
        </authorList>
    </citation>
    <scope>NUCLEOTIDE SEQUENCE [LARGE SCALE GENOMIC DNA]</scope>
    <source>
        <strain evidence="5 6">RmlP001</strain>
    </source>
</reference>
<dbReference type="PROSITE" id="PS00061">
    <property type="entry name" value="ADH_SHORT"/>
    <property type="match status" value="1"/>
</dbReference>
<dbReference type="SMART" id="SM00822">
    <property type="entry name" value="PKS_KR"/>
    <property type="match status" value="1"/>
</dbReference>
<dbReference type="GO" id="GO:0016491">
    <property type="term" value="F:oxidoreductase activity"/>
    <property type="evidence" value="ECO:0007669"/>
    <property type="project" value="UniProtKB-KW"/>
</dbReference>
<dbReference type="Proteomes" id="UP000289411">
    <property type="component" value="Unassembled WGS sequence"/>
</dbReference>
<dbReference type="InterPro" id="IPR011008">
    <property type="entry name" value="Dimeric_a/b-barrel"/>
</dbReference>
<dbReference type="RefSeq" id="WP_129219384.1">
    <property type="nucleotide sequence ID" value="NZ_QYBC01000009.1"/>
</dbReference>
<sequence length="456" mass="48090">MSVSLKPIADQVIVITGASSGIGLATARMAAARGAKLVLAARSRDALDTLAREIIAGGGQALVVVADVAKQDDVARIAQGAIERFGGFDTWVNNAGTGMYGRIEGIPVEEMRKLFDVNVWGVVHGSLEALKHLKTRGGALINLGSVESHRAIALQGVYSATKHAVKAFTDEFRAGVEMDGAPVSVSLVKPAAIDTPFTVNAKNYLDSEPQHVPPVYAAETVADAILHCATVPTRDIFVGSGGKMIAEAEHFAPGLVDKGMAFAVAPATPSGHPPLRAADESILDRPSERLVTMGNYPGHTQKVSLYTKAMEHPVLASAIVAGLGLAAGTLLKTLPHSPATITGSVDATIAKALHIHLEARPGHEEDVQDLLDDILACVGREPRTGPWYGVRYTRTTFGIFEAFPDDAARQAHLGGRGAAILMERSNDLLARPARIDKLDVLVSKELFAGRSARVRA</sequence>
<dbReference type="InterPro" id="IPR036291">
    <property type="entry name" value="NAD(P)-bd_dom_sf"/>
</dbReference>
<dbReference type="PRINTS" id="PR00081">
    <property type="entry name" value="GDHRDH"/>
</dbReference>
<protein>
    <submittedName>
        <fullName evidence="5">SDR family NAD(P)-dependent oxidoreductase</fullName>
    </submittedName>
</protein>
<dbReference type="SUPFAM" id="SSF54909">
    <property type="entry name" value="Dimeric alpha+beta barrel"/>
    <property type="match status" value="1"/>
</dbReference>
<dbReference type="Gene3D" id="3.40.50.720">
    <property type="entry name" value="NAD(P)-binding Rossmann-like Domain"/>
    <property type="match status" value="1"/>
</dbReference>
<feature type="domain" description="Ketoreductase" evidence="4">
    <location>
        <begin position="11"/>
        <end position="196"/>
    </location>
</feature>
<gene>
    <name evidence="5" type="ORF">D3272_11775</name>
</gene>
<name>A0A4Q2RC57_9HYPH</name>
<comment type="caution">
    <text evidence="5">The sequence shown here is derived from an EMBL/GenBank/DDBJ whole genome shotgun (WGS) entry which is preliminary data.</text>
</comment>
<dbReference type="InterPro" id="IPR002347">
    <property type="entry name" value="SDR_fam"/>
</dbReference>
<dbReference type="InterPro" id="IPR057326">
    <property type="entry name" value="KR_dom"/>
</dbReference>